<dbReference type="Pfam" id="PF00781">
    <property type="entry name" value="DAGK_cat"/>
    <property type="match status" value="1"/>
</dbReference>
<dbReference type="InterPro" id="IPR016064">
    <property type="entry name" value="NAD/diacylglycerol_kinase_sf"/>
</dbReference>
<evidence type="ECO:0000313" key="3">
    <source>
        <dbReference type="EMBL" id="MDR7348143.1"/>
    </source>
</evidence>
<sequence>MTALSIVLLVVAVLAVAGTIIALAAWAKAKERATRAEAVNRDLSEQLSHAYELPHVASRLGVPNRVAMVYNPSKPASEQALPLVSQACALFGLDAPRLYETDPDDSGLLAVQQAVTDGAELVIVAGGDGTVRAAAKVLVNTAVQMAIIPTGTGNLLARNLELPINDVQACTYIAFNGQVRPIDVISLDMVHEDDSRHAYVSTVIAGAGFDAEIMHSTSDRLKAAAGWLAYTEAGMRKLRGKRHSVAVTTADGETKRVRVRSAMIANCGILTGGINMIPEAVIDDGLLDVALLDPRNLVDWIQVASSVIIPKRKSQRVTTFALRNCKLVFEEPLVAQIDGDPIPKTKEIVANTIPRSLQIRVPAAQTPTAQVSTEQAASLPPGGDR</sequence>
<dbReference type="Pfam" id="PF19279">
    <property type="entry name" value="YegS_C"/>
    <property type="match status" value="1"/>
</dbReference>
<feature type="compositionally biased region" description="Polar residues" evidence="1">
    <location>
        <begin position="365"/>
        <end position="376"/>
    </location>
</feature>
<evidence type="ECO:0000256" key="1">
    <source>
        <dbReference type="SAM" id="MobiDB-lite"/>
    </source>
</evidence>
<dbReference type="InterPro" id="IPR017438">
    <property type="entry name" value="ATP-NAD_kinase_N"/>
</dbReference>
<dbReference type="InterPro" id="IPR045540">
    <property type="entry name" value="YegS/DAGK_C"/>
</dbReference>
<keyword evidence="4" id="KW-1185">Reference proteome</keyword>
<organism evidence="3 4">
    <name type="scientific">Enteractinococcus fodinae</name>
    <dbReference type="NCBI Taxonomy" id="684663"/>
    <lineage>
        <taxon>Bacteria</taxon>
        <taxon>Bacillati</taxon>
        <taxon>Actinomycetota</taxon>
        <taxon>Actinomycetes</taxon>
        <taxon>Micrococcales</taxon>
        <taxon>Micrococcaceae</taxon>
    </lineage>
</organism>
<name>A0ABU2B3F7_9MICC</name>
<gene>
    <name evidence="3" type="ORF">J2S62_002400</name>
</gene>
<dbReference type="Gene3D" id="2.60.200.40">
    <property type="match status" value="1"/>
</dbReference>
<dbReference type="InterPro" id="IPR001206">
    <property type="entry name" value="Diacylglycerol_kinase_cat_dom"/>
</dbReference>
<feature type="domain" description="DAGKc" evidence="2">
    <location>
        <begin position="61"/>
        <end position="191"/>
    </location>
</feature>
<comment type="caution">
    <text evidence="3">The sequence shown here is derived from an EMBL/GenBank/DDBJ whole genome shotgun (WGS) entry which is preliminary data.</text>
</comment>
<dbReference type="SUPFAM" id="SSF111331">
    <property type="entry name" value="NAD kinase/diacylglycerol kinase-like"/>
    <property type="match status" value="1"/>
</dbReference>
<feature type="region of interest" description="Disordered" evidence="1">
    <location>
        <begin position="364"/>
        <end position="385"/>
    </location>
</feature>
<dbReference type="PANTHER" id="PTHR30492">
    <property type="entry name" value="METHYLGLYOXAL SYNTHASE"/>
    <property type="match status" value="1"/>
</dbReference>
<proteinExistence type="predicted"/>
<dbReference type="RefSeq" id="WP_310175054.1">
    <property type="nucleotide sequence ID" value="NZ_BAABHE010000002.1"/>
</dbReference>
<dbReference type="EMBL" id="JAVDYJ010000001">
    <property type="protein sequence ID" value="MDR7348143.1"/>
    <property type="molecule type" value="Genomic_DNA"/>
</dbReference>
<keyword evidence="3" id="KW-0418">Kinase</keyword>
<dbReference type="Gene3D" id="3.40.50.10330">
    <property type="entry name" value="Probable inorganic polyphosphate/atp-NAD kinase, domain 1"/>
    <property type="match status" value="1"/>
</dbReference>
<keyword evidence="3" id="KW-0808">Transferase</keyword>
<evidence type="ECO:0000259" key="2">
    <source>
        <dbReference type="PROSITE" id="PS50146"/>
    </source>
</evidence>
<dbReference type="PANTHER" id="PTHR30492:SF0">
    <property type="entry name" value="METHYLGLYOXAL SYNTHASE"/>
    <property type="match status" value="1"/>
</dbReference>
<dbReference type="Proteomes" id="UP001183794">
    <property type="component" value="Unassembled WGS sequence"/>
</dbReference>
<dbReference type="PROSITE" id="PS50146">
    <property type="entry name" value="DAGK"/>
    <property type="match status" value="1"/>
</dbReference>
<dbReference type="InterPro" id="IPR004363">
    <property type="entry name" value="Methylgl_synth"/>
</dbReference>
<reference evidence="3 4" key="1">
    <citation type="submission" date="2023-07" db="EMBL/GenBank/DDBJ databases">
        <title>Sequencing the genomes of 1000 actinobacteria strains.</title>
        <authorList>
            <person name="Klenk H.-P."/>
        </authorList>
    </citation>
    <scope>NUCLEOTIDE SEQUENCE [LARGE SCALE GENOMIC DNA]</scope>
    <source>
        <strain evidence="3 4">DSM 22966</strain>
    </source>
</reference>
<evidence type="ECO:0000313" key="4">
    <source>
        <dbReference type="Proteomes" id="UP001183794"/>
    </source>
</evidence>
<dbReference type="GO" id="GO:0016301">
    <property type="term" value="F:kinase activity"/>
    <property type="evidence" value="ECO:0007669"/>
    <property type="project" value="UniProtKB-KW"/>
</dbReference>
<protein>
    <submittedName>
        <fullName evidence="3">Diacylglycerol kinase family enzyme</fullName>
    </submittedName>
</protein>
<accession>A0ABU2B3F7</accession>